<evidence type="ECO:0000256" key="2">
    <source>
        <dbReference type="ARBA" id="ARBA00022475"/>
    </source>
</evidence>
<dbReference type="RefSeq" id="WP_004340990.1">
    <property type="nucleotide sequence ID" value="NZ_CAURJP010000063.1"/>
</dbReference>
<accession>A0AAQ1ZJA2</accession>
<comment type="subcellular location">
    <subcellularLocation>
        <location evidence="1">Cell membrane</location>
        <topology evidence="1">Single-pass membrane protein</topology>
    </subcellularLocation>
</comment>
<organism evidence="8 9">
    <name type="scientific">Segatella buccae</name>
    <dbReference type="NCBI Taxonomy" id="28126"/>
    <lineage>
        <taxon>Bacteria</taxon>
        <taxon>Pseudomonadati</taxon>
        <taxon>Bacteroidota</taxon>
        <taxon>Bacteroidia</taxon>
        <taxon>Bacteroidales</taxon>
        <taxon>Prevotellaceae</taxon>
        <taxon>Segatella</taxon>
    </lineage>
</organism>
<keyword evidence="5 6" id="KW-0472">Membrane</keyword>
<protein>
    <submittedName>
        <fullName evidence="8">DNA-binding transcriptional activator PspC</fullName>
    </submittedName>
</protein>
<keyword evidence="8" id="KW-0238">DNA-binding</keyword>
<dbReference type="PANTHER" id="PTHR33885">
    <property type="entry name" value="PHAGE SHOCK PROTEIN C"/>
    <property type="match status" value="1"/>
</dbReference>
<dbReference type="InterPro" id="IPR007168">
    <property type="entry name" value="Phageshock_PspC_N"/>
</dbReference>
<dbReference type="GeneID" id="93535984"/>
<dbReference type="InterPro" id="IPR052027">
    <property type="entry name" value="PspC"/>
</dbReference>
<evidence type="ECO:0000256" key="5">
    <source>
        <dbReference type="ARBA" id="ARBA00023136"/>
    </source>
</evidence>
<evidence type="ECO:0000256" key="4">
    <source>
        <dbReference type="ARBA" id="ARBA00022989"/>
    </source>
</evidence>
<dbReference type="GO" id="GO:0005886">
    <property type="term" value="C:plasma membrane"/>
    <property type="evidence" value="ECO:0007669"/>
    <property type="project" value="UniProtKB-SubCell"/>
</dbReference>
<dbReference type="AlphaFoldDB" id="A0AAQ1ZJA2"/>
<keyword evidence="3 6" id="KW-0812">Transmembrane</keyword>
<name>A0AAQ1ZJA2_9BACT</name>
<evidence type="ECO:0000313" key="9">
    <source>
        <dbReference type="Proteomes" id="UP000255283"/>
    </source>
</evidence>
<dbReference type="Proteomes" id="UP000255283">
    <property type="component" value="Unassembled WGS sequence"/>
</dbReference>
<evidence type="ECO:0000256" key="6">
    <source>
        <dbReference type="SAM" id="Phobius"/>
    </source>
</evidence>
<feature type="domain" description="Phage shock protein PspC N-terminal" evidence="7">
    <location>
        <begin position="5"/>
        <end position="64"/>
    </location>
</feature>
<dbReference type="PANTHER" id="PTHR33885:SF3">
    <property type="entry name" value="PHAGE SHOCK PROTEIN C"/>
    <property type="match status" value="1"/>
</dbReference>
<evidence type="ECO:0000313" key="8">
    <source>
        <dbReference type="EMBL" id="SUB79857.1"/>
    </source>
</evidence>
<evidence type="ECO:0000256" key="3">
    <source>
        <dbReference type="ARBA" id="ARBA00022692"/>
    </source>
</evidence>
<sequence length="64" mass="7124">MGNYKRLKRSTTDVWLGGVCGGIAEYFDIDPTLVRIGYVVLSLGSAAFPGLLIYLILWMIMPKE</sequence>
<evidence type="ECO:0000259" key="7">
    <source>
        <dbReference type="Pfam" id="PF04024"/>
    </source>
</evidence>
<comment type="caution">
    <text evidence="8">The sequence shown here is derived from an EMBL/GenBank/DDBJ whole genome shotgun (WGS) entry which is preliminary data.</text>
</comment>
<feature type="transmembrane region" description="Helical" evidence="6">
    <location>
        <begin position="36"/>
        <end position="60"/>
    </location>
</feature>
<proteinExistence type="predicted"/>
<evidence type="ECO:0000256" key="1">
    <source>
        <dbReference type="ARBA" id="ARBA00004162"/>
    </source>
</evidence>
<keyword evidence="4 6" id="KW-1133">Transmembrane helix</keyword>
<dbReference type="EMBL" id="UGTJ01000001">
    <property type="protein sequence ID" value="SUB79857.1"/>
    <property type="molecule type" value="Genomic_DNA"/>
</dbReference>
<dbReference type="GO" id="GO:0003677">
    <property type="term" value="F:DNA binding"/>
    <property type="evidence" value="ECO:0007669"/>
    <property type="project" value="UniProtKB-KW"/>
</dbReference>
<reference evidence="8 9" key="1">
    <citation type="submission" date="2018-06" db="EMBL/GenBank/DDBJ databases">
        <authorList>
            <consortium name="Pathogen Informatics"/>
            <person name="Doyle S."/>
        </authorList>
    </citation>
    <scope>NUCLEOTIDE SEQUENCE [LARGE SCALE GENOMIC DNA]</scope>
    <source>
        <strain evidence="8 9">NCTC13063</strain>
    </source>
</reference>
<dbReference type="Pfam" id="PF04024">
    <property type="entry name" value="PspC"/>
    <property type="match status" value="1"/>
</dbReference>
<keyword evidence="2" id="KW-1003">Cell membrane</keyword>
<gene>
    <name evidence="8" type="ORF">NCTC13063_01134</name>
</gene>